<feature type="transmembrane region" description="Helical" evidence="1">
    <location>
        <begin position="12"/>
        <end position="30"/>
    </location>
</feature>
<evidence type="ECO:0000256" key="1">
    <source>
        <dbReference type="SAM" id="Phobius"/>
    </source>
</evidence>
<accession>A0ABV0FGZ2</accession>
<sequence>MSSYPSPIFEFRLRWFFVGFIVAFCLAYILTGDPKAFSEPIRAILKKYVVPDEGSAVHVFTFSSLVALFLSGWAGVTCTNLNPAVTRHTNKTIKGFLVFSGILLGHFFGYGAWHFSHTGFSLSTIGLLSYFSLIVLQPIWLVSSVFSVVELVGSGGLKPWQQKLIPYFRVLCFGLCLVAVGGGINEYLLKGY</sequence>
<organism evidence="2 3">
    <name type="scientific">Chromobacterium vaccinii</name>
    <dbReference type="NCBI Taxonomy" id="1108595"/>
    <lineage>
        <taxon>Bacteria</taxon>
        <taxon>Pseudomonadati</taxon>
        <taxon>Pseudomonadota</taxon>
        <taxon>Betaproteobacteria</taxon>
        <taxon>Neisseriales</taxon>
        <taxon>Chromobacteriaceae</taxon>
        <taxon>Chromobacterium</taxon>
    </lineage>
</organism>
<keyword evidence="3" id="KW-1185">Reference proteome</keyword>
<gene>
    <name evidence="2" type="ORF">ABGV49_20065</name>
</gene>
<protein>
    <submittedName>
        <fullName evidence="2">Uncharacterized protein</fullName>
    </submittedName>
</protein>
<proteinExistence type="predicted"/>
<evidence type="ECO:0000313" key="3">
    <source>
        <dbReference type="Proteomes" id="UP001455709"/>
    </source>
</evidence>
<reference evidence="2 3" key="1">
    <citation type="submission" date="2024-05" db="EMBL/GenBank/DDBJ databases">
        <authorList>
            <person name="De Oliveira J.P."/>
            <person name="Noriler S.A."/>
            <person name="De Oliveira A.G."/>
            <person name="Sipoli D.S."/>
        </authorList>
    </citation>
    <scope>NUCLEOTIDE SEQUENCE [LARGE SCALE GENOMIC DNA]</scope>
    <source>
        <strain evidence="2 3">LABIM189</strain>
    </source>
</reference>
<feature type="transmembrane region" description="Helical" evidence="1">
    <location>
        <begin position="96"/>
        <end position="115"/>
    </location>
</feature>
<keyword evidence="1" id="KW-1133">Transmembrane helix</keyword>
<feature type="transmembrane region" description="Helical" evidence="1">
    <location>
        <begin position="55"/>
        <end position="76"/>
    </location>
</feature>
<feature type="transmembrane region" description="Helical" evidence="1">
    <location>
        <begin position="127"/>
        <end position="152"/>
    </location>
</feature>
<keyword evidence="1" id="KW-0472">Membrane</keyword>
<name>A0ABV0FGZ2_9NEIS</name>
<dbReference type="EMBL" id="JBDOJC010000001">
    <property type="protein sequence ID" value="MEO2219353.1"/>
    <property type="molecule type" value="Genomic_DNA"/>
</dbReference>
<comment type="caution">
    <text evidence="2">The sequence shown here is derived from an EMBL/GenBank/DDBJ whole genome shotgun (WGS) entry which is preliminary data.</text>
</comment>
<evidence type="ECO:0000313" key="2">
    <source>
        <dbReference type="EMBL" id="MEO2219353.1"/>
    </source>
</evidence>
<dbReference type="RefSeq" id="WP_347371897.1">
    <property type="nucleotide sequence ID" value="NZ_JBDOJC010000001.1"/>
</dbReference>
<feature type="transmembrane region" description="Helical" evidence="1">
    <location>
        <begin position="164"/>
        <end position="184"/>
    </location>
</feature>
<dbReference type="Proteomes" id="UP001455709">
    <property type="component" value="Unassembled WGS sequence"/>
</dbReference>
<keyword evidence="1" id="KW-0812">Transmembrane</keyword>